<feature type="transmembrane region" description="Helical" evidence="1">
    <location>
        <begin position="5"/>
        <end position="24"/>
    </location>
</feature>
<keyword evidence="1" id="KW-0472">Membrane</keyword>
<dbReference type="PANTHER" id="PTHR31302">
    <property type="entry name" value="TRANSMEMBRANE PROTEIN WITH METALLOPHOSPHOESTERASE DOMAIN-RELATED"/>
    <property type="match status" value="1"/>
</dbReference>
<evidence type="ECO:0000256" key="1">
    <source>
        <dbReference type="SAM" id="Phobius"/>
    </source>
</evidence>
<comment type="caution">
    <text evidence="3">The sequence shown here is derived from an EMBL/GenBank/DDBJ whole genome shotgun (WGS) entry which is preliminary data.</text>
</comment>
<name>A0A6N6VTV9_9BACT</name>
<dbReference type="Gene3D" id="3.60.21.10">
    <property type="match status" value="1"/>
</dbReference>
<keyword evidence="1" id="KW-0812">Transmembrane</keyword>
<reference evidence="3 4" key="1">
    <citation type="submission" date="2019-10" db="EMBL/GenBank/DDBJ databases">
        <title>New species of Slilvanegrellaceae.</title>
        <authorList>
            <person name="Pitt A."/>
            <person name="Hahn M.W."/>
        </authorList>
    </citation>
    <scope>NUCLEOTIDE SEQUENCE [LARGE SCALE GENOMIC DNA]</scope>
    <source>
        <strain evidence="3 4">SP-Ram-0.45-NSY-1</strain>
    </source>
</reference>
<feature type="transmembrane region" description="Helical" evidence="1">
    <location>
        <begin position="36"/>
        <end position="59"/>
    </location>
</feature>
<sequence length="389" mass="45560">MFLKMLFSISIAILVTILGHYYLYSRIIFPIFGKSPFWITTFTCLWSMTFFGFIILRIVPHFLRKIFEIFMFIWMGVAFLFTLVCLLTSPINMFLKANNYNTAYLSYFVLFSGTILTIYSMYLALKKPIVIEKEIKIKNDLPKIINELKFVVLSDIHVSGLIGRKKMKYLAEVVNQLKPDIIFITGDLMDGSVNQLKKEIAPLETLYAKYGIYYITGNHEYYSGPLNWKRHFAEKFHWKVISNSSHSLKINDLVINILGIEDRHWLSYEKIPRKLDKRLHQAVHHLEQKGFQKEHSLNVLLAHQPKDSRLLVQFPFIDLQISGHTHGGQIWPLQYIVKKDQKYVKGLYQINENQQIYVNQGTGFWGPPMRLGTNCEISLLTFKQEKERS</sequence>
<evidence type="ECO:0000259" key="2">
    <source>
        <dbReference type="Pfam" id="PF00149"/>
    </source>
</evidence>
<feature type="domain" description="Calcineurin-like phosphoesterase" evidence="2">
    <location>
        <begin position="148"/>
        <end position="327"/>
    </location>
</feature>
<dbReference type="Proteomes" id="UP000437748">
    <property type="component" value="Unassembled WGS sequence"/>
</dbReference>
<keyword evidence="1" id="KW-1133">Transmembrane helix</keyword>
<feature type="transmembrane region" description="Helical" evidence="1">
    <location>
        <begin position="71"/>
        <end position="91"/>
    </location>
</feature>
<dbReference type="Pfam" id="PF00149">
    <property type="entry name" value="Metallophos"/>
    <property type="match status" value="1"/>
</dbReference>
<accession>A0A6N6VTV9</accession>
<gene>
    <name evidence="3" type="ORF">GCL60_04405</name>
</gene>
<proteinExistence type="predicted"/>
<dbReference type="InterPro" id="IPR004843">
    <property type="entry name" value="Calcineurin-like_PHP"/>
</dbReference>
<dbReference type="CDD" id="cd07385">
    <property type="entry name" value="MPP_YkuE_C"/>
    <property type="match status" value="1"/>
</dbReference>
<keyword evidence="4" id="KW-1185">Reference proteome</keyword>
<dbReference type="AlphaFoldDB" id="A0A6N6VTV9"/>
<dbReference type="InterPro" id="IPR051158">
    <property type="entry name" value="Metallophosphoesterase_sf"/>
</dbReference>
<dbReference type="GO" id="GO:0016787">
    <property type="term" value="F:hydrolase activity"/>
    <property type="evidence" value="ECO:0007669"/>
    <property type="project" value="InterPro"/>
</dbReference>
<dbReference type="SUPFAM" id="SSF56300">
    <property type="entry name" value="Metallo-dependent phosphatases"/>
    <property type="match status" value="1"/>
</dbReference>
<dbReference type="PANTHER" id="PTHR31302:SF0">
    <property type="entry name" value="TRANSMEMBRANE PROTEIN WITH METALLOPHOSPHOESTERASE DOMAIN"/>
    <property type="match status" value="1"/>
</dbReference>
<evidence type="ECO:0000313" key="4">
    <source>
        <dbReference type="Proteomes" id="UP000437748"/>
    </source>
</evidence>
<evidence type="ECO:0000313" key="3">
    <source>
        <dbReference type="EMBL" id="KAB8039501.1"/>
    </source>
</evidence>
<feature type="transmembrane region" description="Helical" evidence="1">
    <location>
        <begin position="103"/>
        <end position="125"/>
    </location>
</feature>
<dbReference type="EMBL" id="WFLM01000002">
    <property type="protein sequence ID" value="KAB8039501.1"/>
    <property type="molecule type" value="Genomic_DNA"/>
</dbReference>
<dbReference type="RefSeq" id="WP_153418726.1">
    <property type="nucleotide sequence ID" value="NZ_WFLM01000002.1"/>
</dbReference>
<dbReference type="OrthoDB" id="5288736at2"/>
<dbReference type="InterPro" id="IPR029052">
    <property type="entry name" value="Metallo-depent_PP-like"/>
</dbReference>
<organism evidence="3 4">
    <name type="scientific">Silvanigrella paludirubra</name>
    <dbReference type="NCBI Taxonomy" id="2499159"/>
    <lineage>
        <taxon>Bacteria</taxon>
        <taxon>Pseudomonadati</taxon>
        <taxon>Bdellovibrionota</taxon>
        <taxon>Oligoflexia</taxon>
        <taxon>Silvanigrellales</taxon>
        <taxon>Silvanigrellaceae</taxon>
        <taxon>Silvanigrella</taxon>
    </lineage>
</organism>
<protein>
    <recommendedName>
        <fullName evidence="2">Calcineurin-like phosphoesterase domain-containing protein</fullName>
    </recommendedName>
</protein>